<dbReference type="InterPro" id="IPR027417">
    <property type="entry name" value="P-loop_NTPase"/>
</dbReference>
<accession>A0ABQ1Q5L0</accession>
<dbReference type="RefSeq" id="WP_188653677.1">
    <property type="nucleotide sequence ID" value="NZ_BMIN01000008.1"/>
</dbReference>
<evidence type="ECO:0000313" key="2">
    <source>
        <dbReference type="Proteomes" id="UP000642571"/>
    </source>
</evidence>
<dbReference type="Proteomes" id="UP000642571">
    <property type="component" value="Unassembled WGS sequence"/>
</dbReference>
<name>A0ABQ1Q5L0_9BACI</name>
<keyword evidence="2" id="KW-1185">Reference proteome</keyword>
<dbReference type="EMBL" id="BMIN01000008">
    <property type="protein sequence ID" value="GGD13955.1"/>
    <property type="molecule type" value="Genomic_DNA"/>
</dbReference>
<evidence type="ECO:0000313" key="1">
    <source>
        <dbReference type="EMBL" id="GGD13955.1"/>
    </source>
</evidence>
<organism evidence="1 2">
    <name type="scientific">Pontibacillus salipaludis</name>
    <dbReference type="NCBI Taxonomy" id="1697394"/>
    <lineage>
        <taxon>Bacteria</taxon>
        <taxon>Bacillati</taxon>
        <taxon>Bacillota</taxon>
        <taxon>Bacilli</taxon>
        <taxon>Bacillales</taxon>
        <taxon>Bacillaceae</taxon>
        <taxon>Pontibacillus</taxon>
    </lineage>
</organism>
<proteinExistence type="predicted"/>
<gene>
    <name evidence="1" type="ORF">GCM10011389_22010</name>
</gene>
<protein>
    <recommendedName>
        <fullName evidence="3">ATPase dynein-related AAA domain-containing protein</fullName>
    </recommendedName>
</protein>
<sequence length="661" mass="75729">MKLSTKLPHIVRRQLDDSIFVGRLATSSEIHTQTFQESPIVLSEHSDRLTFYIKPLSPIPNGLTRYFGKMSDLLTGNTNSMNNVRLFNDLINYDRLPYPDIKPRIEALFQDKLVLFKLTHANDNIYVELIKLEPIQPEEGYVVIPAPDLRIGETNQDLESKLTNEKRPITLKKYPNLFPSPSMVLFENTLYEVDLESKSNSTTYFQKDDASVRYATLDPDELIEHVDAVYEHHLYFLSKQKFASLCELFETRKRELTKEHPPKVEQPATPASSVERHIPTPARATSEMEFLHRLLHKAGYEHKMFYREEDLYAFHMSVKTNPLTILGGMSGTGKSQLARIYGETLGLVEGETMLFLPISPSYQDPNDILGYLNPTTELFHESDTGLVSLLQHAADYPDQLHMVIFDEMNLSQVEHWFSPFLSLLEINGDKHLQIFNDHVTEQSGRYQSRIKLGDNLIFVGTVNFDETTKSFSDRLLDRTNIITPKKPPFKDTIAFYEKVHRSVPVSPEPRKVSASHLRGEWRFAPQEVGLHLLNEYEVHTLDAIHTLMNENDPQKGVSFRVALAIADYLCNVPHDEHGQPLLSRRELFDFQINQRILTKIKGIDTFAAPMVGEMSTPTDYVDGSLAQLFKSDRAQMASDFTLSLKTLQNKAKELMMYGFTN</sequence>
<dbReference type="SUPFAM" id="SSF52540">
    <property type="entry name" value="P-loop containing nucleoside triphosphate hydrolases"/>
    <property type="match status" value="1"/>
</dbReference>
<reference evidence="2" key="1">
    <citation type="journal article" date="2019" name="Int. J. Syst. Evol. Microbiol.">
        <title>The Global Catalogue of Microorganisms (GCM) 10K type strain sequencing project: providing services to taxonomists for standard genome sequencing and annotation.</title>
        <authorList>
            <consortium name="The Broad Institute Genomics Platform"/>
            <consortium name="The Broad Institute Genome Sequencing Center for Infectious Disease"/>
            <person name="Wu L."/>
            <person name="Ma J."/>
        </authorList>
    </citation>
    <scope>NUCLEOTIDE SEQUENCE [LARGE SCALE GENOMIC DNA]</scope>
    <source>
        <strain evidence="2">CGMCC 1.15353</strain>
    </source>
</reference>
<evidence type="ECO:0008006" key="3">
    <source>
        <dbReference type="Google" id="ProtNLM"/>
    </source>
</evidence>
<comment type="caution">
    <text evidence="1">The sequence shown here is derived from an EMBL/GenBank/DDBJ whole genome shotgun (WGS) entry which is preliminary data.</text>
</comment>
<dbReference type="Gene3D" id="3.40.50.300">
    <property type="entry name" value="P-loop containing nucleotide triphosphate hydrolases"/>
    <property type="match status" value="1"/>
</dbReference>